<gene>
    <name evidence="2" type="ORF">ACFFGY_02510</name>
</gene>
<accession>A0ABV6JN29</accession>
<protein>
    <submittedName>
        <fullName evidence="2">Uncharacterized protein</fullName>
    </submittedName>
</protein>
<evidence type="ECO:0000256" key="1">
    <source>
        <dbReference type="SAM" id="MobiDB-lite"/>
    </source>
</evidence>
<evidence type="ECO:0000313" key="2">
    <source>
        <dbReference type="EMBL" id="MFC0407104.1"/>
    </source>
</evidence>
<dbReference type="Proteomes" id="UP001589865">
    <property type="component" value="Unassembled WGS sequence"/>
</dbReference>
<dbReference type="EMBL" id="JBHLUN010000002">
    <property type="protein sequence ID" value="MFC0407104.1"/>
    <property type="molecule type" value="Genomic_DNA"/>
</dbReference>
<dbReference type="RefSeq" id="WP_377042795.1">
    <property type="nucleotide sequence ID" value="NZ_JBHLUN010000002.1"/>
</dbReference>
<sequence>MTFSETASVRPLALATGASIGIRYELTRLSAAGGHDVIITATGENRDLERAANAVRATDVDPMPLDGCGAGLPPPHRSVG</sequence>
<organism evidence="2 3">
    <name type="scientific">Roseomonas elaeocarpi</name>
    <dbReference type="NCBI Taxonomy" id="907779"/>
    <lineage>
        <taxon>Bacteria</taxon>
        <taxon>Pseudomonadati</taxon>
        <taxon>Pseudomonadota</taxon>
        <taxon>Alphaproteobacteria</taxon>
        <taxon>Acetobacterales</taxon>
        <taxon>Roseomonadaceae</taxon>
        <taxon>Roseomonas</taxon>
    </lineage>
</organism>
<name>A0ABV6JN29_9PROT</name>
<comment type="caution">
    <text evidence="2">The sequence shown here is derived from an EMBL/GenBank/DDBJ whole genome shotgun (WGS) entry which is preliminary data.</text>
</comment>
<feature type="region of interest" description="Disordered" evidence="1">
    <location>
        <begin position="59"/>
        <end position="80"/>
    </location>
</feature>
<reference evidence="2 3" key="1">
    <citation type="submission" date="2024-09" db="EMBL/GenBank/DDBJ databases">
        <authorList>
            <person name="Sun Q."/>
            <person name="Mori K."/>
        </authorList>
    </citation>
    <scope>NUCLEOTIDE SEQUENCE [LARGE SCALE GENOMIC DNA]</scope>
    <source>
        <strain evidence="2 3">TBRC 5777</strain>
    </source>
</reference>
<evidence type="ECO:0000313" key="3">
    <source>
        <dbReference type="Proteomes" id="UP001589865"/>
    </source>
</evidence>
<keyword evidence="3" id="KW-1185">Reference proteome</keyword>
<proteinExistence type="predicted"/>